<dbReference type="OrthoDB" id="1119469at2"/>
<dbReference type="AlphaFoldDB" id="A0A3M0GHI3"/>
<evidence type="ECO:0000256" key="1">
    <source>
        <dbReference type="SAM" id="MobiDB-lite"/>
    </source>
</evidence>
<feature type="compositionally biased region" description="Gly residues" evidence="1">
    <location>
        <begin position="179"/>
        <end position="189"/>
    </location>
</feature>
<keyword evidence="2" id="KW-0812">Transmembrane</keyword>
<keyword evidence="4" id="KW-1185">Reference proteome</keyword>
<name>A0A3M0GHI3_9FLAO</name>
<dbReference type="EMBL" id="REFV01000004">
    <property type="protein sequence ID" value="RMB61053.1"/>
    <property type="molecule type" value="Genomic_DNA"/>
</dbReference>
<gene>
    <name evidence="3" type="ORF">EAX61_06135</name>
</gene>
<evidence type="ECO:0000313" key="3">
    <source>
        <dbReference type="EMBL" id="RMB61053.1"/>
    </source>
</evidence>
<dbReference type="Proteomes" id="UP000281985">
    <property type="component" value="Unassembled WGS sequence"/>
</dbReference>
<feature type="region of interest" description="Disordered" evidence="1">
    <location>
        <begin position="169"/>
        <end position="189"/>
    </location>
</feature>
<accession>A0A3M0GHI3</accession>
<dbReference type="RefSeq" id="WP_121916786.1">
    <property type="nucleotide sequence ID" value="NZ_REFV01000004.1"/>
</dbReference>
<evidence type="ECO:0000256" key="2">
    <source>
        <dbReference type="SAM" id="Phobius"/>
    </source>
</evidence>
<dbReference type="SUPFAM" id="SSF81901">
    <property type="entry name" value="HCP-like"/>
    <property type="match status" value="1"/>
</dbReference>
<reference evidence="3 4" key="1">
    <citation type="submission" date="2018-10" db="EMBL/GenBank/DDBJ databases">
        <title>Dokdonia luteus sp. nov., isolated from sea water.</title>
        <authorList>
            <person name="Zhou L.Y."/>
            <person name="Du Z.J."/>
        </authorList>
    </citation>
    <scope>NUCLEOTIDE SEQUENCE [LARGE SCALE GENOMIC DNA]</scope>
    <source>
        <strain evidence="3 4">SH27</strain>
    </source>
</reference>
<dbReference type="Gene3D" id="1.25.40.10">
    <property type="entry name" value="Tetratricopeptide repeat domain"/>
    <property type="match status" value="1"/>
</dbReference>
<feature type="transmembrane region" description="Helical" evidence="2">
    <location>
        <begin position="7"/>
        <end position="23"/>
    </location>
</feature>
<keyword evidence="2" id="KW-1133">Transmembrane helix</keyword>
<proteinExistence type="predicted"/>
<sequence length="189" mass="21356">MFNKNIKIVLAAACIGIAVWQFMENEIGNGIMLILLAAIFVLLYFKNEVIILAFLRLRKQDFEGAQKWLSKIRNPEGALTKKQLGYYNYLQGLMVSQTNMTQAEKYFKKAIGLGLSMSSDLAMAKLNLAGIAMTKNRKREAQILLKEAKGHDKHNMLAEQIKMMEQNMKRAGNQPKQQYGGGRGRGGRR</sequence>
<feature type="transmembrane region" description="Helical" evidence="2">
    <location>
        <begin position="29"/>
        <end position="55"/>
    </location>
</feature>
<comment type="caution">
    <text evidence="3">The sequence shown here is derived from an EMBL/GenBank/DDBJ whole genome shotgun (WGS) entry which is preliminary data.</text>
</comment>
<organism evidence="3 4">
    <name type="scientific">Dokdonia sinensis</name>
    <dbReference type="NCBI Taxonomy" id="2479847"/>
    <lineage>
        <taxon>Bacteria</taxon>
        <taxon>Pseudomonadati</taxon>
        <taxon>Bacteroidota</taxon>
        <taxon>Flavobacteriia</taxon>
        <taxon>Flavobacteriales</taxon>
        <taxon>Flavobacteriaceae</taxon>
        <taxon>Dokdonia</taxon>
    </lineage>
</organism>
<dbReference type="InterPro" id="IPR011990">
    <property type="entry name" value="TPR-like_helical_dom_sf"/>
</dbReference>
<evidence type="ECO:0000313" key="4">
    <source>
        <dbReference type="Proteomes" id="UP000281985"/>
    </source>
</evidence>
<protein>
    <submittedName>
        <fullName evidence="3">DUF2892 domain-containing protein</fullName>
    </submittedName>
</protein>
<keyword evidence="2" id="KW-0472">Membrane</keyword>